<accession>A0ABR2EE08</accession>
<feature type="compositionally biased region" description="Acidic residues" evidence="1">
    <location>
        <begin position="59"/>
        <end position="69"/>
    </location>
</feature>
<feature type="region of interest" description="Disordered" evidence="1">
    <location>
        <begin position="1"/>
        <end position="103"/>
    </location>
</feature>
<dbReference type="EMBL" id="JBBPBM010000015">
    <property type="protein sequence ID" value="KAK8558750.1"/>
    <property type="molecule type" value="Genomic_DNA"/>
</dbReference>
<feature type="compositionally biased region" description="Low complexity" evidence="1">
    <location>
        <begin position="89"/>
        <end position="103"/>
    </location>
</feature>
<evidence type="ECO:0000313" key="2">
    <source>
        <dbReference type="EMBL" id="KAK8558750.1"/>
    </source>
</evidence>
<comment type="caution">
    <text evidence="2">The sequence shown here is derived from an EMBL/GenBank/DDBJ whole genome shotgun (WGS) entry which is preliminary data.</text>
</comment>
<gene>
    <name evidence="2" type="ORF">V6N12_042049</name>
</gene>
<proteinExistence type="predicted"/>
<dbReference type="Proteomes" id="UP001472677">
    <property type="component" value="Unassembled WGS sequence"/>
</dbReference>
<feature type="compositionally biased region" description="Basic and acidic residues" evidence="1">
    <location>
        <begin position="1"/>
        <end position="11"/>
    </location>
</feature>
<evidence type="ECO:0000313" key="3">
    <source>
        <dbReference type="Proteomes" id="UP001472677"/>
    </source>
</evidence>
<protein>
    <submittedName>
        <fullName evidence="2">Uncharacterized protein</fullName>
    </submittedName>
</protein>
<reference evidence="2 3" key="1">
    <citation type="journal article" date="2024" name="G3 (Bethesda)">
        <title>Genome assembly of Hibiscus sabdariffa L. provides insights into metabolisms of medicinal natural products.</title>
        <authorList>
            <person name="Kim T."/>
        </authorList>
    </citation>
    <scope>NUCLEOTIDE SEQUENCE [LARGE SCALE GENOMIC DNA]</scope>
    <source>
        <strain evidence="2">TK-2024</strain>
        <tissue evidence="2">Old leaves</tissue>
    </source>
</reference>
<organism evidence="2 3">
    <name type="scientific">Hibiscus sabdariffa</name>
    <name type="common">roselle</name>
    <dbReference type="NCBI Taxonomy" id="183260"/>
    <lineage>
        <taxon>Eukaryota</taxon>
        <taxon>Viridiplantae</taxon>
        <taxon>Streptophyta</taxon>
        <taxon>Embryophyta</taxon>
        <taxon>Tracheophyta</taxon>
        <taxon>Spermatophyta</taxon>
        <taxon>Magnoliopsida</taxon>
        <taxon>eudicotyledons</taxon>
        <taxon>Gunneridae</taxon>
        <taxon>Pentapetalae</taxon>
        <taxon>rosids</taxon>
        <taxon>malvids</taxon>
        <taxon>Malvales</taxon>
        <taxon>Malvaceae</taxon>
        <taxon>Malvoideae</taxon>
        <taxon>Hibiscus</taxon>
    </lineage>
</organism>
<feature type="compositionally biased region" description="Pro residues" evidence="1">
    <location>
        <begin position="36"/>
        <end position="53"/>
    </location>
</feature>
<evidence type="ECO:0000256" key="1">
    <source>
        <dbReference type="SAM" id="MobiDB-lite"/>
    </source>
</evidence>
<keyword evidence="3" id="KW-1185">Reference proteome</keyword>
<name>A0ABR2EE08_9ROSI</name>
<sequence length="103" mass="11437">MKGSERKREENAGEDGGSSSKRARLSDPREVQEAVPPSPQHVVPPPPPQPVIPHQPLESSDDESYDEWDDKNIMEDLGSYDSFGTKDYPNNPNTTDSDSNNEI</sequence>